<keyword evidence="2" id="KW-1185">Reference proteome</keyword>
<name>A0AAU4K0J6_9NOCA</name>
<dbReference type="KEGG" id="whr:OG579_18055"/>
<dbReference type="RefSeq" id="WP_045824227.1">
    <property type="nucleotide sequence ID" value="NZ_CP108021.1"/>
</dbReference>
<gene>
    <name evidence="1" type="ORF">OG579_18055</name>
</gene>
<dbReference type="AlphaFoldDB" id="A0AAU4K0J6"/>
<sequence>MSLITLGKPSTSDVEVCPLCEHRVHRDHSALIDRPILRTLYRWNRAVDDAVEWVTDWLAFHGATHMSCYFCDEISAGRGFGWSGELCDCCHPSHAH</sequence>
<evidence type="ECO:0000313" key="1">
    <source>
        <dbReference type="EMBL" id="WUM19585.1"/>
    </source>
</evidence>
<dbReference type="EMBL" id="CP108021">
    <property type="protein sequence ID" value="WUM19585.1"/>
    <property type="molecule type" value="Genomic_DNA"/>
</dbReference>
<proteinExistence type="predicted"/>
<accession>A0AAU4K0J6</accession>
<dbReference type="Proteomes" id="UP001432128">
    <property type="component" value="Chromosome"/>
</dbReference>
<evidence type="ECO:0000313" key="2">
    <source>
        <dbReference type="Proteomes" id="UP001432128"/>
    </source>
</evidence>
<reference evidence="1 2" key="1">
    <citation type="submission" date="2022-10" db="EMBL/GenBank/DDBJ databases">
        <title>The complete genomes of actinobacterial strains from the NBC collection.</title>
        <authorList>
            <person name="Joergensen T.S."/>
            <person name="Alvarez Arevalo M."/>
            <person name="Sterndorff E.B."/>
            <person name="Faurdal D."/>
            <person name="Vuksanovic O."/>
            <person name="Mourched A.-S."/>
            <person name="Charusanti P."/>
            <person name="Shaw S."/>
            <person name="Blin K."/>
            <person name="Weber T."/>
        </authorList>
    </citation>
    <scope>NUCLEOTIDE SEQUENCE [LARGE SCALE GENOMIC DNA]</scope>
    <source>
        <strain evidence="1 2">NBC_00319</strain>
    </source>
</reference>
<organism evidence="1 2">
    <name type="scientific">Williamsia herbipolensis</name>
    <dbReference type="NCBI Taxonomy" id="1603258"/>
    <lineage>
        <taxon>Bacteria</taxon>
        <taxon>Bacillati</taxon>
        <taxon>Actinomycetota</taxon>
        <taxon>Actinomycetes</taxon>
        <taxon>Mycobacteriales</taxon>
        <taxon>Nocardiaceae</taxon>
        <taxon>Williamsia</taxon>
    </lineage>
</organism>
<protein>
    <submittedName>
        <fullName evidence="1">Uncharacterized protein</fullName>
    </submittedName>
</protein>